<organism evidence="1 2">
    <name type="scientific">Hymenobacter telluris</name>
    <dbReference type="NCBI Taxonomy" id="2816474"/>
    <lineage>
        <taxon>Bacteria</taxon>
        <taxon>Pseudomonadati</taxon>
        <taxon>Bacteroidota</taxon>
        <taxon>Cytophagia</taxon>
        <taxon>Cytophagales</taxon>
        <taxon>Hymenobacteraceae</taxon>
        <taxon>Hymenobacter</taxon>
    </lineage>
</organism>
<evidence type="ECO:0000313" key="1">
    <source>
        <dbReference type="EMBL" id="MBO0360937.1"/>
    </source>
</evidence>
<keyword evidence="2" id="KW-1185">Reference proteome</keyword>
<proteinExistence type="predicted"/>
<accession>A0A939F239</accession>
<dbReference type="Proteomes" id="UP000664144">
    <property type="component" value="Unassembled WGS sequence"/>
</dbReference>
<reference evidence="1" key="1">
    <citation type="submission" date="2021-03" db="EMBL/GenBank/DDBJ databases">
        <authorList>
            <person name="Kim M.K."/>
        </authorList>
    </citation>
    <scope>NUCLEOTIDE SEQUENCE</scope>
    <source>
        <strain evidence="1">BT186</strain>
    </source>
</reference>
<name>A0A939F239_9BACT</name>
<evidence type="ECO:0000313" key="2">
    <source>
        <dbReference type="Proteomes" id="UP000664144"/>
    </source>
</evidence>
<sequence>MRYYGLISLFLIFGLPSFGQGRDTVLAVHKLFAQKRGNGEGWAATGAGVAYDESVGWRAIRSKSENMTAAAINGGVPMLAGVLQTMRFSSEREAAIVKSYQEGWSIPADIRRKLRRKHFRLTARDLSQR</sequence>
<comment type="caution">
    <text evidence="1">The sequence shown here is derived from an EMBL/GenBank/DDBJ whole genome shotgun (WGS) entry which is preliminary data.</text>
</comment>
<dbReference type="RefSeq" id="WP_206986848.1">
    <property type="nucleotide sequence ID" value="NZ_JAFLQZ010000027.1"/>
</dbReference>
<dbReference type="AlphaFoldDB" id="A0A939F239"/>
<dbReference type="EMBL" id="JAFLQZ010000027">
    <property type="protein sequence ID" value="MBO0360937.1"/>
    <property type="molecule type" value="Genomic_DNA"/>
</dbReference>
<gene>
    <name evidence="1" type="ORF">J0X19_23455</name>
</gene>
<protein>
    <submittedName>
        <fullName evidence="1">Uncharacterized protein</fullName>
    </submittedName>
</protein>